<sequence length="301" mass="33139">MALPAVKVEYKTIDGITIRGLLHPTEVKAPAIIMTHGFNCVKEMLLPEIARRFQSLGYNALIYDPRSIGDSDGLPRNQISPLQQAEDLSDIVTHISSLPNVDSRRIILWGMSFGATVSACTAAVDRRIKTLVMVCPLFSFFQPEKREKAFAQLIRDRQSQLRGNEAFTLPPFNSKGENPMGFGGSGGPGGMEAYSFMSAVIDHGAPNFRDRITLQTYQKLFMFRPKVLLDMVQASALMIVPELDDISSPEEQIEAFGLLPGPKTLYVAKGKGHLTVLSGDKSEEILSTMTEFIKTASELEA</sequence>
<dbReference type="PANTHER" id="PTHR47751:SF2">
    <property type="entry name" value="DLTD N-TERMINAL DOMAIN PROTEIN (AFU_ORTHOLOGUE AFUA_8G00380)-RELATED"/>
    <property type="match status" value="1"/>
</dbReference>
<evidence type="ECO:0000313" key="3">
    <source>
        <dbReference type="EMBL" id="ATZ56309.1"/>
    </source>
</evidence>
<evidence type="ECO:0000256" key="1">
    <source>
        <dbReference type="ARBA" id="ARBA00029464"/>
    </source>
</evidence>
<gene>
    <name evidence="3" type="ORF">BCIN_13g01500</name>
</gene>
<organism evidence="3 4">
    <name type="scientific">Botryotinia fuckeliana (strain B05.10)</name>
    <name type="common">Noble rot fungus</name>
    <name type="synonym">Botrytis cinerea</name>
    <dbReference type="NCBI Taxonomy" id="332648"/>
    <lineage>
        <taxon>Eukaryota</taxon>
        <taxon>Fungi</taxon>
        <taxon>Dikarya</taxon>
        <taxon>Ascomycota</taxon>
        <taxon>Pezizomycotina</taxon>
        <taxon>Leotiomycetes</taxon>
        <taxon>Helotiales</taxon>
        <taxon>Sclerotiniaceae</taxon>
        <taxon>Botrytis</taxon>
    </lineage>
</organism>
<protein>
    <recommendedName>
        <fullName evidence="2">Serine aminopeptidase S33 domain-containing protein</fullName>
    </recommendedName>
</protein>
<dbReference type="Gene3D" id="3.40.50.1820">
    <property type="entry name" value="alpha/beta hydrolase"/>
    <property type="match status" value="1"/>
</dbReference>
<keyword evidence="4" id="KW-1185">Reference proteome</keyword>
<proteinExistence type="inferred from homology"/>
<dbReference type="InterPro" id="IPR029058">
    <property type="entry name" value="AB_hydrolase_fold"/>
</dbReference>
<dbReference type="Proteomes" id="UP000001798">
    <property type="component" value="Chromosome 13"/>
</dbReference>
<comment type="similarity">
    <text evidence="1">Belongs to the polyketide transferase af380 family.</text>
</comment>
<dbReference type="Pfam" id="PF12146">
    <property type="entry name" value="Hydrolase_4"/>
    <property type="match status" value="1"/>
</dbReference>
<dbReference type="AlphaFoldDB" id="A0A384K0C5"/>
<accession>A0A384K0C5</accession>
<dbReference type="OrthoDB" id="2498029at2759"/>
<dbReference type="GeneID" id="5437694"/>
<evidence type="ECO:0000313" key="4">
    <source>
        <dbReference type="Proteomes" id="UP000001798"/>
    </source>
</evidence>
<dbReference type="Gene3D" id="1.10.10.800">
    <property type="match status" value="1"/>
</dbReference>
<reference evidence="3 4" key="1">
    <citation type="journal article" date="2011" name="PLoS Genet.">
        <title>Genomic analysis of the necrotrophic fungal pathogens Sclerotinia sclerotiorum and Botrytis cinerea.</title>
        <authorList>
            <person name="Amselem J."/>
            <person name="Cuomo C.A."/>
            <person name="van Kan J.A."/>
            <person name="Viaud M."/>
            <person name="Benito E.P."/>
            <person name="Couloux A."/>
            <person name="Coutinho P.M."/>
            <person name="de Vries R.P."/>
            <person name="Dyer P.S."/>
            <person name="Fillinger S."/>
            <person name="Fournier E."/>
            <person name="Gout L."/>
            <person name="Hahn M."/>
            <person name="Kohn L."/>
            <person name="Lapalu N."/>
            <person name="Plummer K.M."/>
            <person name="Pradier J.M."/>
            <person name="Quevillon E."/>
            <person name="Sharon A."/>
            <person name="Simon A."/>
            <person name="ten Have A."/>
            <person name="Tudzynski B."/>
            <person name="Tudzynski P."/>
            <person name="Wincker P."/>
            <person name="Andrew M."/>
            <person name="Anthouard V."/>
            <person name="Beever R.E."/>
            <person name="Beffa R."/>
            <person name="Benoit I."/>
            <person name="Bouzid O."/>
            <person name="Brault B."/>
            <person name="Chen Z."/>
            <person name="Choquer M."/>
            <person name="Collemare J."/>
            <person name="Cotton P."/>
            <person name="Danchin E.G."/>
            <person name="Da Silva C."/>
            <person name="Gautier A."/>
            <person name="Giraud C."/>
            <person name="Giraud T."/>
            <person name="Gonzalez C."/>
            <person name="Grossetete S."/>
            <person name="Guldener U."/>
            <person name="Henrissat B."/>
            <person name="Howlett B.J."/>
            <person name="Kodira C."/>
            <person name="Kretschmer M."/>
            <person name="Lappartient A."/>
            <person name="Leroch M."/>
            <person name="Levis C."/>
            <person name="Mauceli E."/>
            <person name="Neuveglise C."/>
            <person name="Oeser B."/>
            <person name="Pearson M."/>
            <person name="Poulain J."/>
            <person name="Poussereau N."/>
            <person name="Quesneville H."/>
            <person name="Rascle C."/>
            <person name="Schumacher J."/>
            <person name="Segurens B."/>
            <person name="Sexton A."/>
            <person name="Silva E."/>
            <person name="Sirven C."/>
            <person name="Soanes D.M."/>
            <person name="Talbot N.J."/>
            <person name="Templeton M."/>
            <person name="Yandava C."/>
            <person name="Yarden O."/>
            <person name="Zeng Q."/>
            <person name="Rollins J.A."/>
            <person name="Lebrun M.H."/>
            <person name="Dickman M."/>
        </authorList>
    </citation>
    <scope>NUCLEOTIDE SEQUENCE [LARGE SCALE GENOMIC DNA]</scope>
    <source>
        <strain evidence="3 4">B05.10</strain>
    </source>
</reference>
<feature type="domain" description="Serine aminopeptidase S33" evidence="2">
    <location>
        <begin position="31"/>
        <end position="183"/>
    </location>
</feature>
<name>A0A384K0C5_BOTFB</name>
<dbReference type="SUPFAM" id="SSF53474">
    <property type="entry name" value="alpha/beta-Hydrolases"/>
    <property type="match status" value="1"/>
</dbReference>
<dbReference type="InterPro" id="IPR022742">
    <property type="entry name" value="Hydrolase_4"/>
</dbReference>
<dbReference type="VEuPathDB" id="FungiDB:Bcin13g01500"/>
<reference evidence="3 4" key="2">
    <citation type="journal article" date="2012" name="Eukaryot. Cell">
        <title>Genome update of Botrytis cinerea strains B05.10 and T4.</title>
        <authorList>
            <person name="Staats M."/>
            <person name="van Kan J.A."/>
        </authorList>
    </citation>
    <scope>NUCLEOTIDE SEQUENCE [LARGE SCALE GENOMIC DNA]</scope>
    <source>
        <strain evidence="3 4">B05.10</strain>
    </source>
</reference>
<dbReference type="RefSeq" id="XP_001557062.2">
    <property type="nucleotide sequence ID" value="XM_001557012.2"/>
</dbReference>
<dbReference type="InterPro" id="IPR051411">
    <property type="entry name" value="Polyketide_trans_af380"/>
</dbReference>
<dbReference type="EMBL" id="CP009817">
    <property type="protein sequence ID" value="ATZ56309.1"/>
    <property type="molecule type" value="Genomic_DNA"/>
</dbReference>
<evidence type="ECO:0000259" key="2">
    <source>
        <dbReference type="Pfam" id="PF12146"/>
    </source>
</evidence>
<dbReference type="KEGG" id="bfu:BCIN_13g01500"/>
<dbReference type="PANTHER" id="PTHR47751">
    <property type="entry name" value="SUPERFAMILY HYDROLASE, PUTATIVE (AFU_ORTHOLOGUE AFUA_2G16580)-RELATED"/>
    <property type="match status" value="1"/>
</dbReference>
<reference evidence="3 4" key="3">
    <citation type="journal article" date="2017" name="Mol. Plant Pathol.">
        <title>A gapless genome sequence of the fungus Botrytis cinerea.</title>
        <authorList>
            <person name="Van Kan J.A."/>
            <person name="Stassen J.H."/>
            <person name="Mosbach A."/>
            <person name="Van Der Lee T.A."/>
            <person name="Faino L."/>
            <person name="Farmer A.D."/>
            <person name="Papasotiriou D.G."/>
            <person name="Zhou S."/>
            <person name="Seidl M.F."/>
            <person name="Cottam E."/>
            <person name="Edel D."/>
            <person name="Hahn M."/>
            <person name="Schwartz D.C."/>
            <person name="Dietrich R.A."/>
            <person name="Widdison S."/>
            <person name="Scalliet G."/>
        </authorList>
    </citation>
    <scope>NUCLEOTIDE SEQUENCE [LARGE SCALE GENOMIC DNA]</scope>
    <source>
        <strain evidence="3 4">B05.10</strain>
    </source>
</reference>